<proteinExistence type="predicted"/>
<evidence type="ECO:0000256" key="7">
    <source>
        <dbReference type="SAM" id="Phobius"/>
    </source>
</evidence>
<gene>
    <name evidence="8" type="ORF">GC101_12685</name>
</gene>
<feature type="transmembrane region" description="Helical" evidence="7">
    <location>
        <begin position="165"/>
        <end position="186"/>
    </location>
</feature>
<evidence type="ECO:0000256" key="6">
    <source>
        <dbReference type="ARBA" id="ARBA00023136"/>
    </source>
</evidence>
<comment type="caution">
    <text evidence="8">The sequence shown here is derived from an EMBL/GenBank/DDBJ whole genome shotgun (WGS) entry which is preliminary data.</text>
</comment>
<protein>
    <submittedName>
        <fullName evidence="8">MFS transporter</fullName>
    </submittedName>
</protein>
<sequence>MGFHLSRKLNSRVWNILAGTFFTRTALFMSVPYLAIFLTSQKHLSIFLAGCVLSINPLVNVLFSGFGGALADRLPLHKIIAVVPIVWGSLFILFYYADSFPAFLLLNGLNGLCYSIFEPASKKVLSTETLPENRLLVFNLRYTAINLGCFLGPLLSLMFNMKLTLFPYVILGVLYILYGISTQFFFRHGGRIHVSVASRGIGSLKNLGAIRKDYVFLLLLAGMSFSFFGYSQLNGTVSQYLTATSALADGARMYSVILSLNAVVILAAQFAVLRWISKWNPFHVVLTSNLLIAASFLFFVLPVSPLMPLLFITVFSLGELLIGARFDALVDELSPESNKGLYFGCSEFVKIGTTFGPMLGAGLLGLYGVESPVPVFGLIGGITAAGAALIGGARFQHLRKTRQPVDAKYTGVHQEGA</sequence>
<comment type="subcellular location">
    <subcellularLocation>
        <location evidence="1">Cell membrane</location>
        <topology evidence="1">Multi-pass membrane protein</topology>
    </subcellularLocation>
</comment>
<dbReference type="InterPro" id="IPR011701">
    <property type="entry name" value="MFS"/>
</dbReference>
<accession>A0ABX1YIT4</accession>
<keyword evidence="5 7" id="KW-1133">Transmembrane helix</keyword>
<evidence type="ECO:0000256" key="2">
    <source>
        <dbReference type="ARBA" id="ARBA00022448"/>
    </source>
</evidence>
<dbReference type="Proteomes" id="UP000596857">
    <property type="component" value="Unassembled WGS sequence"/>
</dbReference>
<feature type="transmembrane region" description="Helical" evidence="7">
    <location>
        <begin position="138"/>
        <end position="159"/>
    </location>
</feature>
<keyword evidence="2" id="KW-0813">Transport</keyword>
<feature type="transmembrane region" description="Helical" evidence="7">
    <location>
        <begin position="75"/>
        <end position="94"/>
    </location>
</feature>
<name>A0ABX1YIT4_9BACL</name>
<dbReference type="InterPro" id="IPR050171">
    <property type="entry name" value="MFS_Transporters"/>
</dbReference>
<feature type="transmembrane region" description="Helical" evidence="7">
    <location>
        <begin position="284"/>
        <end position="303"/>
    </location>
</feature>
<feature type="transmembrane region" description="Helical" evidence="7">
    <location>
        <begin position="100"/>
        <end position="117"/>
    </location>
</feature>
<dbReference type="InterPro" id="IPR036259">
    <property type="entry name" value="MFS_trans_sf"/>
</dbReference>
<dbReference type="PANTHER" id="PTHR23517">
    <property type="entry name" value="RESISTANCE PROTEIN MDTM, PUTATIVE-RELATED-RELATED"/>
    <property type="match status" value="1"/>
</dbReference>
<dbReference type="Gene3D" id="1.20.1250.20">
    <property type="entry name" value="MFS general substrate transporter like domains"/>
    <property type="match status" value="1"/>
</dbReference>
<evidence type="ECO:0000256" key="3">
    <source>
        <dbReference type="ARBA" id="ARBA00022475"/>
    </source>
</evidence>
<feature type="transmembrane region" description="Helical" evidence="7">
    <location>
        <begin position="44"/>
        <end position="63"/>
    </location>
</feature>
<feature type="transmembrane region" description="Helical" evidence="7">
    <location>
        <begin position="253"/>
        <end position="272"/>
    </location>
</feature>
<evidence type="ECO:0000313" key="8">
    <source>
        <dbReference type="EMBL" id="NOU79730.1"/>
    </source>
</evidence>
<feature type="transmembrane region" description="Helical" evidence="7">
    <location>
        <begin position="375"/>
        <end position="393"/>
    </location>
</feature>
<dbReference type="PANTHER" id="PTHR23517:SF10">
    <property type="entry name" value="MAJOR FACILITATOR SUPERFAMILY (MFS) PROFILE DOMAIN-CONTAINING PROTEIN"/>
    <property type="match status" value="1"/>
</dbReference>
<organism evidence="8 9">
    <name type="scientific">Paenibacillus phytohabitans</name>
    <dbReference type="NCBI Taxonomy" id="2654978"/>
    <lineage>
        <taxon>Bacteria</taxon>
        <taxon>Bacillati</taxon>
        <taxon>Bacillota</taxon>
        <taxon>Bacilli</taxon>
        <taxon>Bacillales</taxon>
        <taxon>Paenibacillaceae</taxon>
        <taxon>Paenibacillus</taxon>
    </lineage>
</organism>
<keyword evidence="4 7" id="KW-0812">Transmembrane</keyword>
<evidence type="ECO:0000313" key="9">
    <source>
        <dbReference type="Proteomes" id="UP000596857"/>
    </source>
</evidence>
<reference evidence="8 9" key="1">
    <citation type="submission" date="2019-10" db="EMBL/GenBank/DDBJ databases">
        <title>Description of Paenibacillus terricola sp. nov.</title>
        <authorList>
            <person name="Carlier A."/>
            <person name="Qi S."/>
        </authorList>
    </citation>
    <scope>NUCLEOTIDE SEQUENCE [LARGE SCALE GENOMIC DNA]</scope>
    <source>
        <strain evidence="8 9">LMG 31459</strain>
    </source>
</reference>
<keyword evidence="9" id="KW-1185">Reference proteome</keyword>
<keyword evidence="3" id="KW-1003">Cell membrane</keyword>
<dbReference type="SUPFAM" id="SSF103473">
    <property type="entry name" value="MFS general substrate transporter"/>
    <property type="match status" value="1"/>
</dbReference>
<feature type="transmembrane region" description="Helical" evidence="7">
    <location>
        <begin position="12"/>
        <end position="38"/>
    </location>
</feature>
<evidence type="ECO:0000256" key="1">
    <source>
        <dbReference type="ARBA" id="ARBA00004651"/>
    </source>
</evidence>
<dbReference type="Pfam" id="PF07690">
    <property type="entry name" value="MFS_1"/>
    <property type="match status" value="1"/>
</dbReference>
<feature type="transmembrane region" description="Helical" evidence="7">
    <location>
        <begin position="214"/>
        <end position="233"/>
    </location>
</feature>
<keyword evidence="6 7" id="KW-0472">Membrane</keyword>
<dbReference type="EMBL" id="WHOB01000030">
    <property type="protein sequence ID" value="NOU79730.1"/>
    <property type="molecule type" value="Genomic_DNA"/>
</dbReference>
<evidence type="ECO:0000256" key="5">
    <source>
        <dbReference type="ARBA" id="ARBA00022989"/>
    </source>
</evidence>
<dbReference type="RefSeq" id="WP_171717567.1">
    <property type="nucleotide sequence ID" value="NZ_WHOB01000030.1"/>
</dbReference>
<evidence type="ECO:0000256" key="4">
    <source>
        <dbReference type="ARBA" id="ARBA00022692"/>
    </source>
</evidence>